<sequence>MTVLSAYVEAIGVRGPGLADWPSTADILRGAASYDNVPTELPPPGQLPPAERRRAVPVVRIAFAAAEEAMRMLRARPELARQDASEAESRAESQAGSPAELQSDPHRESRNTPRDGLADEGPLPTVFASSGGDGLNYHQICETLASDDKKISPTRFHNSVHNAPSGYWSIATRDMASSNVLCAHDASFGAGLLDALAQIVCEGTRVMLVAYESDYPEPLHSVRPLSATFGVALVLAAERSAQTLARLDVTLTDARPDTLADPGLESLRRGVPSARSLPLLAALAALAAGDTRGPVERVIEYQPDGALHVTVRPC</sequence>
<dbReference type="RefSeq" id="WP_246257111.1">
    <property type="nucleotide sequence ID" value="NZ_CADIKM010000005.1"/>
</dbReference>
<protein>
    <recommendedName>
        <fullName evidence="2">Beta-ketoacyl synthase-like N-terminal domain-containing protein</fullName>
    </recommendedName>
</protein>
<feature type="domain" description="Beta-ketoacyl synthase-like N-terminal" evidence="2">
    <location>
        <begin position="120"/>
        <end position="245"/>
    </location>
</feature>
<evidence type="ECO:0000313" key="3">
    <source>
        <dbReference type="EMBL" id="CAB3782970.1"/>
    </source>
</evidence>
<evidence type="ECO:0000256" key="1">
    <source>
        <dbReference type="SAM" id="MobiDB-lite"/>
    </source>
</evidence>
<dbReference type="AlphaFoldDB" id="A0A6S7AZQ5"/>
<name>A0A6S7AZQ5_9BURK</name>
<reference evidence="3 4" key="1">
    <citation type="submission" date="2020-04" db="EMBL/GenBank/DDBJ databases">
        <authorList>
            <person name="De Canck E."/>
        </authorList>
    </citation>
    <scope>NUCLEOTIDE SEQUENCE [LARGE SCALE GENOMIC DNA]</scope>
    <source>
        <strain evidence="3 4">LMG 28138</strain>
    </source>
</reference>
<accession>A0A6S7AZQ5</accession>
<dbReference type="InterPro" id="IPR014030">
    <property type="entry name" value="Ketoacyl_synth_N"/>
</dbReference>
<feature type="compositionally biased region" description="Basic and acidic residues" evidence="1">
    <location>
        <begin position="78"/>
        <end position="91"/>
    </location>
</feature>
<feature type="region of interest" description="Disordered" evidence="1">
    <location>
        <begin position="78"/>
        <end position="130"/>
    </location>
</feature>
<dbReference type="Proteomes" id="UP000494115">
    <property type="component" value="Unassembled WGS sequence"/>
</dbReference>
<organism evidence="3 4">
    <name type="scientific">Pararobbsia alpina</name>
    <dbReference type="NCBI Taxonomy" id="621374"/>
    <lineage>
        <taxon>Bacteria</taxon>
        <taxon>Pseudomonadati</taxon>
        <taxon>Pseudomonadota</taxon>
        <taxon>Betaproteobacteria</taxon>
        <taxon>Burkholderiales</taxon>
        <taxon>Burkholderiaceae</taxon>
        <taxon>Pararobbsia</taxon>
    </lineage>
</organism>
<dbReference type="EMBL" id="CADIKM010000005">
    <property type="protein sequence ID" value="CAB3782970.1"/>
    <property type="molecule type" value="Genomic_DNA"/>
</dbReference>
<keyword evidence="4" id="KW-1185">Reference proteome</keyword>
<dbReference type="Pfam" id="PF13723">
    <property type="entry name" value="Ketoacyl-synt_2"/>
    <property type="match status" value="1"/>
</dbReference>
<proteinExistence type="predicted"/>
<gene>
    <name evidence="3" type="ORF">LMG28138_01546</name>
</gene>
<feature type="compositionally biased region" description="Basic and acidic residues" evidence="1">
    <location>
        <begin position="103"/>
        <end position="117"/>
    </location>
</feature>
<evidence type="ECO:0000313" key="4">
    <source>
        <dbReference type="Proteomes" id="UP000494115"/>
    </source>
</evidence>
<evidence type="ECO:0000259" key="2">
    <source>
        <dbReference type="Pfam" id="PF13723"/>
    </source>
</evidence>